<reference evidence="2" key="1">
    <citation type="journal article" date="2019" name="Int. J. Syst. Evol. Microbiol.">
        <title>The Global Catalogue of Microorganisms (GCM) 10K type strain sequencing project: providing services to taxonomists for standard genome sequencing and annotation.</title>
        <authorList>
            <consortium name="The Broad Institute Genomics Platform"/>
            <consortium name="The Broad Institute Genome Sequencing Center for Infectious Disease"/>
            <person name="Wu L."/>
            <person name="Ma J."/>
        </authorList>
    </citation>
    <scope>NUCLEOTIDE SEQUENCE [LARGE SCALE GENOMIC DNA]</scope>
    <source>
        <strain evidence="2">KCTC 52640</strain>
    </source>
</reference>
<comment type="caution">
    <text evidence="1">The sequence shown here is derived from an EMBL/GenBank/DDBJ whole genome shotgun (WGS) entry which is preliminary data.</text>
</comment>
<evidence type="ECO:0000313" key="2">
    <source>
        <dbReference type="Proteomes" id="UP001595462"/>
    </source>
</evidence>
<dbReference type="Proteomes" id="UP001595462">
    <property type="component" value="Unassembled WGS sequence"/>
</dbReference>
<accession>A0ABV7ELT0</accession>
<name>A0ABV7ELT0_9GAMM</name>
<organism evidence="1 2">
    <name type="scientific">Salinisphaera aquimarina</name>
    <dbReference type="NCBI Taxonomy" id="2094031"/>
    <lineage>
        <taxon>Bacteria</taxon>
        <taxon>Pseudomonadati</taxon>
        <taxon>Pseudomonadota</taxon>
        <taxon>Gammaproteobacteria</taxon>
        <taxon>Salinisphaerales</taxon>
        <taxon>Salinisphaeraceae</taxon>
        <taxon>Salinisphaera</taxon>
    </lineage>
</organism>
<gene>
    <name evidence="1" type="ORF">ACFOSU_07195</name>
</gene>
<keyword evidence="2" id="KW-1185">Reference proteome</keyword>
<dbReference type="RefSeq" id="WP_380687922.1">
    <property type="nucleotide sequence ID" value="NZ_JBHRSS010000003.1"/>
</dbReference>
<evidence type="ECO:0000313" key="1">
    <source>
        <dbReference type="EMBL" id="MFC3103673.1"/>
    </source>
</evidence>
<sequence>MSAIALIALLFPLAVLAGPTKSISPFMSSSFDRTIHGDERTLDLSRLGRGLGSAEAFFGVDSLSTEDRQYLTSGLQWRSGQRDASLLRVSALRTEGDGTTLRASQTLVRAENQLDLGGRWYLPDLTTELAQVSNTGADTTALGGRAARIGLSEQLGGANYNLGYFQADPEFSALGSSIAAGDRGVELDSEYGLGTNWQFAHELRFHQATQQRSQAALAQKLVLSRSARLSDVGTPWRLSAQLGAPVANDNGREMPIALELASQTARWRSWRVDSSLGWYDAQQPAPLALPVQGTMWQVSASRGLSIAGLNTLVSPSFSLGGSQYDNVVMGTRTGLSLGFSQLSDNIDLSLDYLSAGWSPSSTTRGDLQMTLNFTQSTAAIMPGLRSMANSLRVPWQRRY</sequence>
<proteinExistence type="predicted"/>
<protein>
    <submittedName>
        <fullName evidence="1">Uncharacterized protein</fullName>
    </submittedName>
</protein>
<dbReference type="EMBL" id="JBHRSS010000003">
    <property type="protein sequence ID" value="MFC3103673.1"/>
    <property type="molecule type" value="Genomic_DNA"/>
</dbReference>